<reference evidence="1 2" key="1">
    <citation type="journal article" date="2023" name="Arcadia Sci">
        <title>De novo assembly of a long-read Amblyomma americanum tick genome.</title>
        <authorList>
            <person name="Chou S."/>
            <person name="Poskanzer K.E."/>
            <person name="Rollins M."/>
            <person name="Thuy-Boun P.S."/>
        </authorList>
    </citation>
    <scope>NUCLEOTIDE SEQUENCE [LARGE SCALE GENOMIC DNA]</scope>
    <source>
        <strain evidence="1">F_SG_1</strain>
        <tissue evidence="1">Salivary glands</tissue>
    </source>
</reference>
<dbReference type="Proteomes" id="UP001321473">
    <property type="component" value="Unassembled WGS sequence"/>
</dbReference>
<gene>
    <name evidence="1" type="ORF">V5799_034032</name>
</gene>
<accession>A0AAQ4DLL9</accession>
<dbReference type="EMBL" id="JARKHS020029399">
    <property type="protein sequence ID" value="KAK8763359.1"/>
    <property type="molecule type" value="Genomic_DNA"/>
</dbReference>
<sequence length="107" mass="11712">MMLRSAADTRYGRWRKGAWVPVSVTRAGGGGGERTLGLSAIFCLSRLPLQLLPWLQHCALIDVIHPVIRPPSVVAFPVPELQLDTRAAAAVAKGRLAYLLFFAYPGW</sequence>
<protein>
    <submittedName>
        <fullName evidence="1">Uncharacterized protein</fullName>
    </submittedName>
</protein>
<organism evidence="1 2">
    <name type="scientific">Amblyomma americanum</name>
    <name type="common">Lone star tick</name>
    <dbReference type="NCBI Taxonomy" id="6943"/>
    <lineage>
        <taxon>Eukaryota</taxon>
        <taxon>Metazoa</taxon>
        <taxon>Ecdysozoa</taxon>
        <taxon>Arthropoda</taxon>
        <taxon>Chelicerata</taxon>
        <taxon>Arachnida</taxon>
        <taxon>Acari</taxon>
        <taxon>Parasitiformes</taxon>
        <taxon>Ixodida</taxon>
        <taxon>Ixodoidea</taxon>
        <taxon>Ixodidae</taxon>
        <taxon>Amblyomminae</taxon>
        <taxon>Amblyomma</taxon>
    </lineage>
</organism>
<name>A0AAQ4DLL9_AMBAM</name>
<comment type="caution">
    <text evidence="1">The sequence shown here is derived from an EMBL/GenBank/DDBJ whole genome shotgun (WGS) entry which is preliminary data.</text>
</comment>
<evidence type="ECO:0000313" key="1">
    <source>
        <dbReference type="EMBL" id="KAK8763359.1"/>
    </source>
</evidence>
<proteinExistence type="predicted"/>
<evidence type="ECO:0000313" key="2">
    <source>
        <dbReference type="Proteomes" id="UP001321473"/>
    </source>
</evidence>
<dbReference type="AlphaFoldDB" id="A0AAQ4DLL9"/>
<keyword evidence="2" id="KW-1185">Reference proteome</keyword>